<gene>
    <name evidence="6" type="ORF">PSALAMII_LOCUS6050</name>
</gene>
<dbReference type="EMBL" id="CAJVPA010000187">
    <property type="protein sequence ID" value="CAG8381363.1"/>
    <property type="molecule type" value="Genomic_DNA"/>
</dbReference>
<dbReference type="GO" id="GO:0003677">
    <property type="term" value="F:DNA binding"/>
    <property type="evidence" value="ECO:0007669"/>
    <property type="project" value="UniProtKB-KW"/>
</dbReference>
<feature type="region of interest" description="Disordered" evidence="5">
    <location>
        <begin position="65"/>
        <end position="102"/>
    </location>
</feature>
<evidence type="ECO:0000256" key="5">
    <source>
        <dbReference type="SAM" id="MobiDB-lite"/>
    </source>
</evidence>
<evidence type="ECO:0000256" key="3">
    <source>
        <dbReference type="ARBA" id="ARBA00023163"/>
    </source>
</evidence>
<organism evidence="6 7">
    <name type="scientific">Penicillium salamii</name>
    <dbReference type="NCBI Taxonomy" id="1612424"/>
    <lineage>
        <taxon>Eukaryota</taxon>
        <taxon>Fungi</taxon>
        <taxon>Dikarya</taxon>
        <taxon>Ascomycota</taxon>
        <taxon>Pezizomycotina</taxon>
        <taxon>Eurotiomycetes</taxon>
        <taxon>Eurotiomycetidae</taxon>
        <taxon>Eurotiales</taxon>
        <taxon>Aspergillaceae</taxon>
        <taxon>Penicillium</taxon>
    </lineage>
</organism>
<reference evidence="6" key="1">
    <citation type="submission" date="2021-07" db="EMBL/GenBank/DDBJ databases">
        <authorList>
            <person name="Branca A.L. A."/>
        </authorList>
    </citation>
    <scope>NUCLEOTIDE SEQUENCE</scope>
</reference>
<evidence type="ECO:0000313" key="7">
    <source>
        <dbReference type="Proteomes" id="UP001152646"/>
    </source>
</evidence>
<dbReference type="SUPFAM" id="SSF57701">
    <property type="entry name" value="Zn2/Cys6 DNA-binding domain"/>
    <property type="match status" value="1"/>
</dbReference>
<sequence>MQNDQRAERGPRGKYSKLICQGCRSRKIKCVLPGSAATSASGAAQPPESSCERCRNLELPCIVERTTSGRPSARGRQRQSTRNLRSASLNQSEKFDERASSPSDLEVNDYLFSKENDAEQPPLKETGKSQPSQRPGKRTMFRAMIDINVFICSVLENDVKFGSQLIHATSRWSQPLPDLIGDDMAALLDTQLSWHRLFLPSIPNLVSLRNRLVSEELSSTTPATNLLFALLCLAALETAEGIAQQHPTTRQSLQLAVSSFGQDVMVSPPTHRDSIAIFLFMIEFRPTTLATSQFIMHKAVSPEIYIHLAYRIAERLSCLAQRSAFFFFYLKTPGHSEHERCLSYSVEALKVISLNCHLEGFLSKTVPDLYEILDQIQPHIDAYRHLLSLCVCSPRTIFHIQWIMGFRIMITSLIEAKENWTMPKELLKAVEKAEKLSMEQIEVARLFIGHSVEKEGGEDIPVLLPLLKMRFYRTSAGLCGLGLFYAAVQRARSTSGENHGDPDVQPSESLQIVDQVAASAISPPDAPGNHLSVFIERFGKTYPDKLIRVLEAFLQCTDSKLDGIAFRAPLQQLVYEVIHVCKNLVENNFVQVRVGGRLAPSFEKQLELFSKCAKCIGKMRASSSKKESAFASGCVYVACSKIILGLRNTLERLKTEVEKRTHDAACDVPANAVVSPGTTDCSLINMDFNPNSWDGWNLWPEAGSLSPLGTSMDMFNLVPEWTFESDFEVMTRFAMR</sequence>
<accession>A0A9W4J8G0</accession>
<dbReference type="GO" id="GO:0008270">
    <property type="term" value="F:zinc ion binding"/>
    <property type="evidence" value="ECO:0007669"/>
    <property type="project" value="InterPro"/>
</dbReference>
<dbReference type="GO" id="GO:0000981">
    <property type="term" value="F:DNA-binding transcription factor activity, RNA polymerase II-specific"/>
    <property type="evidence" value="ECO:0007669"/>
    <property type="project" value="InterPro"/>
</dbReference>
<name>A0A9W4J8G0_9EURO</name>
<keyword evidence="3" id="KW-0804">Transcription</keyword>
<evidence type="ECO:0008006" key="8">
    <source>
        <dbReference type="Google" id="ProtNLM"/>
    </source>
</evidence>
<comment type="caution">
    <text evidence="6">The sequence shown here is derived from an EMBL/GenBank/DDBJ whole genome shotgun (WGS) entry which is preliminary data.</text>
</comment>
<dbReference type="OrthoDB" id="2129491at2759"/>
<feature type="region of interest" description="Disordered" evidence="5">
    <location>
        <begin position="114"/>
        <end position="136"/>
    </location>
</feature>
<dbReference type="InterPro" id="IPR036864">
    <property type="entry name" value="Zn2-C6_fun-type_DNA-bd_sf"/>
</dbReference>
<dbReference type="Proteomes" id="UP001152646">
    <property type="component" value="Unassembled WGS sequence"/>
</dbReference>
<evidence type="ECO:0000256" key="1">
    <source>
        <dbReference type="ARBA" id="ARBA00023015"/>
    </source>
</evidence>
<evidence type="ECO:0000256" key="2">
    <source>
        <dbReference type="ARBA" id="ARBA00023125"/>
    </source>
</evidence>
<dbReference type="CDD" id="cd00067">
    <property type="entry name" value="GAL4"/>
    <property type="match status" value="1"/>
</dbReference>
<evidence type="ECO:0000256" key="4">
    <source>
        <dbReference type="ARBA" id="ARBA00023242"/>
    </source>
</evidence>
<keyword evidence="4" id="KW-0539">Nucleus</keyword>
<evidence type="ECO:0000313" key="6">
    <source>
        <dbReference type="EMBL" id="CAG8381363.1"/>
    </source>
</evidence>
<keyword evidence="1" id="KW-0805">Transcription regulation</keyword>
<keyword evidence="2" id="KW-0238">DNA-binding</keyword>
<feature type="compositionally biased region" description="Polar residues" evidence="5">
    <location>
        <begin position="80"/>
        <end position="92"/>
    </location>
</feature>
<dbReference type="AlphaFoldDB" id="A0A9W4J8G0"/>
<protein>
    <recommendedName>
        <fullName evidence="8">Zn(2)-C6 fungal-type domain-containing protein</fullName>
    </recommendedName>
</protein>
<proteinExistence type="predicted"/>
<dbReference type="Gene3D" id="4.10.240.10">
    <property type="entry name" value="Zn(2)-C6 fungal-type DNA-binding domain"/>
    <property type="match status" value="1"/>
</dbReference>
<dbReference type="InterPro" id="IPR001138">
    <property type="entry name" value="Zn2Cys6_DnaBD"/>
</dbReference>